<evidence type="ECO:0000256" key="1">
    <source>
        <dbReference type="SAM" id="Phobius"/>
    </source>
</evidence>
<proteinExistence type="predicted"/>
<dbReference type="EMBL" id="LAZR01010399">
    <property type="protein sequence ID" value="KKM67158.1"/>
    <property type="molecule type" value="Genomic_DNA"/>
</dbReference>
<name>A0A0F9JC72_9ZZZZ</name>
<comment type="caution">
    <text evidence="2">The sequence shown here is derived from an EMBL/GenBank/DDBJ whole genome shotgun (WGS) entry which is preliminary data.</text>
</comment>
<evidence type="ECO:0000313" key="2">
    <source>
        <dbReference type="EMBL" id="KKM67158.1"/>
    </source>
</evidence>
<protein>
    <submittedName>
        <fullName evidence="2">Uncharacterized protein</fullName>
    </submittedName>
</protein>
<keyword evidence="1" id="KW-0812">Transmembrane</keyword>
<gene>
    <name evidence="2" type="ORF">LCGC14_1474000</name>
</gene>
<keyword evidence="1" id="KW-1133">Transmembrane helix</keyword>
<dbReference type="AlphaFoldDB" id="A0A0F9JC72"/>
<sequence length="48" mass="5929">MTSVIRSLFGLLYGWVRSWGVLNRRRRYRYRGSVWRSLINDRRPGDWN</sequence>
<keyword evidence="1" id="KW-0472">Membrane</keyword>
<organism evidence="2">
    <name type="scientific">marine sediment metagenome</name>
    <dbReference type="NCBI Taxonomy" id="412755"/>
    <lineage>
        <taxon>unclassified sequences</taxon>
        <taxon>metagenomes</taxon>
        <taxon>ecological metagenomes</taxon>
    </lineage>
</organism>
<accession>A0A0F9JC72</accession>
<reference evidence="2" key="1">
    <citation type="journal article" date="2015" name="Nature">
        <title>Complex archaea that bridge the gap between prokaryotes and eukaryotes.</title>
        <authorList>
            <person name="Spang A."/>
            <person name="Saw J.H."/>
            <person name="Jorgensen S.L."/>
            <person name="Zaremba-Niedzwiedzka K."/>
            <person name="Martijn J."/>
            <person name="Lind A.E."/>
            <person name="van Eijk R."/>
            <person name="Schleper C."/>
            <person name="Guy L."/>
            <person name="Ettema T.J."/>
        </authorList>
    </citation>
    <scope>NUCLEOTIDE SEQUENCE</scope>
</reference>
<feature type="transmembrane region" description="Helical" evidence="1">
    <location>
        <begin position="6"/>
        <end position="22"/>
    </location>
</feature>